<keyword evidence="6 12" id="KW-0472">Membrane</keyword>
<keyword evidence="8" id="KW-0449">Lipoprotein</keyword>
<proteinExistence type="inferred from homology"/>
<gene>
    <name evidence="13" type="ORF">FEM48_Zijuj09G0195000</name>
</gene>
<feature type="region of interest" description="Disordered" evidence="11">
    <location>
        <begin position="130"/>
        <end position="168"/>
    </location>
</feature>
<comment type="subcellular location">
    <subcellularLocation>
        <location evidence="1">Cell membrane</location>
        <topology evidence="1">Lipid-anchor</topology>
        <topology evidence="1">GPI-anchor</topology>
    </subcellularLocation>
</comment>
<dbReference type="PANTHER" id="PTHR36321:SF2">
    <property type="entry name" value="CLASSICAL ARABINOGALACTAN PROTEIN 1"/>
    <property type="match status" value="1"/>
</dbReference>
<dbReference type="AlphaFoldDB" id="A0A978UUW5"/>
<reference evidence="13" key="1">
    <citation type="journal article" date="2021" name="Front. Plant Sci.">
        <title>Chromosome-Scale Genome Assembly for Chinese Sour Jujube and Insights Into Its Genome Evolution and Domestication Signature.</title>
        <authorList>
            <person name="Shen L.-Y."/>
            <person name="Luo H."/>
            <person name="Wang X.-L."/>
            <person name="Wang X.-M."/>
            <person name="Qiu X.-J."/>
            <person name="Liu H."/>
            <person name="Zhou S.-S."/>
            <person name="Jia K.-H."/>
            <person name="Nie S."/>
            <person name="Bao Y.-T."/>
            <person name="Zhang R.-G."/>
            <person name="Yun Q.-Z."/>
            <person name="Chai Y.-H."/>
            <person name="Lu J.-Y."/>
            <person name="Li Y."/>
            <person name="Zhao S.-W."/>
            <person name="Mao J.-F."/>
            <person name="Jia S.-G."/>
            <person name="Mao Y.-M."/>
        </authorList>
    </citation>
    <scope>NUCLEOTIDE SEQUENCE</scope>
    <source>
        <strain evidence="13">AT0</strain>
        <tissue evidence="13">Leaf</tissue>
    </source>
</reference>
<evidence type="ECO:0000256" key="11">
    <source>
        <dbReference type="SAM" id="MobiDB-lite"/>
    </source>
</evidence>
<name>A0A978UUW5_ZIZJJ</name>
<dbReference type="PANTHER" id="PTHR36321">
    <property type="entry name" value="CLASSICAL ARABINOGALACTAN PROTEIN 9"/>
    <property type="match status" value="1"/>
</dbReference>
<comment type="similarity">
    <text evidence="10">Belongs to the classical AGP family.</text>
</comment>
<organism evidence="13 14">
    <name type="scientific">Ziziphus jujuba var. spinosa</name>
    <dbReference type="NCBI Taxonomy" id="714518"/>
    <lineage>
        <taxon>Eukaryota</taxon>
        <taxon>Viridiplantae</taxon>
        <taxon>Streptophyta</taxon>
        <taxon>Embryophyta</taxon>
        <taxon>Tracheophyta</taxon>
        <taxon>Spermatophyta</taxon>
        <taxon>Magnoliopsida</taxon>
        <taxon>eudicotyledons</taxon>
        <taxon>Gunneridae</taxon>
        <taxon>Pentapetalae</taxon>
        <taxon>rosids</taxon>
        <taxon>fabids</taxon>
        <taxon>Rosales</taxon>
        <taxon>Rhamnaceae</taxon>
        <taxon>Paliureae</taxon>
        <taxon>Ziziphus</taxon>
    </lineage>
</organism>
<comment type="function">
    <text evidence="9">Proteoglycan that seems to be implicated in diverse developmental roles such as differentiation, cell-cell recognition, embryogenesis and programmed cell death.</text>
</comment>
<keyword evidence="3" id="KW-0336">GPI-anchor</keyword>
<evidence type="ECO:0000256" key="2">
    <source>
        <dbReference type="ARBA" id="ARBA00022475"/>
    </source>
</evidence>
<keyword evidence="4" id="KW-0732">Signal</keyword>
<evidence type="ECO:0000256" key="7">
    <source>
        <dbReference type="ARBA" id="ARBA00023180"/>
    </source>
</evidence>
<evidence type="ECO:0000256" key="10">
    <source>
        <dbReference type="ARBA" id="ARBA00025756"/>
    </source>
</evidence>
<evidence type="ECO:0000256" key="5">
    <source>
        <dbReference type="ARBA" id="ARBA00022974"/>
    </source>
</evidence>
<evidence type="ECO:0000256" key="3">
    <source>
        <dbReference type="ARBA" id="ARBA00022622"/>
    </source>
</evidence>
<dbReference type="InterPro" id="IPR044959">
    <property type="entry name" value="AGP"/>
</dbReference>
<feature type="compositionally biased region" description="Pro residues" evidence="11">
    <location>
        <begin position="137"/>
        <end position="150"/>
    </location>
</feature>
<keyword evidence="2" id="KW-1003">Cell membrane</keyword>
<feature type="compositionally biased region" description="Low complexity" evidence="11">
    <location>
        <begin position="52"/>
        <end position="66"/>
    </location>
</feature>
<dbReference type="GO" id="GO:0098552">
    <property type="term" value="C:side of membrane"/>
    <property type="evidence" value="ECO:0007669"/>
    <property type="project" value="UniProtKB-KW"/>
</dbReference>
<evidence type="ECO:0000313" key="14">
    <source>
        <dbReference type="Proteomes" id="UP000813462"/>
    </source>
</evidence>
<evidence type="ECO:0000256" key="12">
    <source>
        <dbReference type="SAM" id="Phobius"/>
    </source>
</evidence>
<keyword evidence="5" id="KW-0654">Proteoglycan</keyword>
<keyword evidence="12" id="KW-1133">Transmembrane helix</keyword>
<evidence type="ECO:0000256" key="4">
    <source>
        <dbReference type="ARBA" id="ARBA00022729"/>
    </source>
</evidence>
<feature type="transmembrane region" description="Helical" evidence="12">
    <location>
        <begin position="174"/>
        <end position="193"/>
    </location>
</feature>
<comment type="caution">
    <text evidence="13">The sequence shown here is derived from an EMBL/GenBank/DDBJ whole genome shotgun (WGS) entry which is preliminary data.</text>
</comment>
<sequence>MYSLSLSKNGCLKLERRDYSLANGRTLFFFCSGEARDSPAPSLKKSPPPAAAPTSPTTSSPNVKPPVFAQSPLIVNSPPSEANASLKNGAFSNRLALTGYLTVGIVAAAFVGPAPTSSITPPASAPSPFFVGNSPTSSPPSPVAPAPGLPPASIATPPSGSQAPSPAENGAVSAARLTVFGSASVGVLAAVFLM</sequence>
<keyword evidence="12" id="KW-0812">Transmembrane</keyword>
<dbReference type="EMBL" id="JAEACU010000009">
    <property type="protein sequence ID" value="KAH7518665.1"/>
    <property type="molecule type" value="Genomic_DNA"/>
</dbReference>
<evidence type="ECO:0000256" key="1">
    <source>
        <dbReference type="ARBA" id="ARBA00004609"/>
    </source>
</evidence>
<evidence type="ECO:0000313" key="13">
    <source>
        <dbReference type="EMBL" id="KAH7518665.1"/>
    </source>
</evidence>
<protein>
    <submittedName>
        <fullName evidence="13">Uncharacterized protein</fullName>
    </submittedName>
</protein>
<dbReference type="GO" id="GO:0005886">
    <property type="term" value="C:plasma membrane"/>
    <property type="evidence" value="ECO:0007669"/>
    <property type="project" value="UniProtKB-SubCell"/>
</dbReference>
<feature type="transmembrane region" description="Helical" evidence="12">
    <location>
        <begin position="95"/>
        <end position="114"/>
    </location>
</feature>
<keyword evidence="7" id="KW-0325">Glycoprotein</keyword>
<dbReference type="Proteomes" id="UP000813462">
    <property type="component" value="Unassembled WGS sequence"/>
</dbReference>
<feature type="region of interest" description="Disordered" evidence="11">
    <location>
        <begin position="39"/>
        <end position="74"/>
    </location>
</feature>
<evidence type="ECO:0000256" key="8">
    <source>
        <dbReference type="ARBA" id="ARBA00023288"/>
    </source>
</evidence>
<evidence type="ECO:0000256" key="9">
    <source>
        <dbReference type="ARBA" id="ARBA00025294"/>
    </source>
</evidence>
<evidence type="ECO:0000256" key="6">
    <source>
        <dbReference type="ARBA" id="ARBA00023136"/>
    </source>
</evidence>
<accession>A0A978UUW5</accession>